<dbReference type="AlphaFoldDB" id="A0A562Y816"/>
<organism evidence="1 2">
    <name type="scientific">Seonamhaeicola sediminis</name>
    <dbReference type="NCBI Taxonomy" id="2528206"/>
    <lineage>
        <taxon>Bacteria</taxon>
        <taxon>Pseudomonadati</taxon>
        <taxon>Bacteroidota</taxon>
        <taxon>Flavobacteriia</taxon>
        <taxon>Flavobacteriales</taxon>
        <taxon>Flavobacteriaceae</taxon>
    </lineage>
</organism>
<reference evidence="1 2" key="2">
    <citation type="submission" date="2019-07" db="EMBL/GenBank/DDBJ databases">
        <title>Seonamhaeicola sp. W255 draft genome.</title>
        <authorList>
            <person name="Zhang X.-Y."/>
            <person name="Zhang R."/>
            <person name="Zhong Y.-L."/>
            <person name="Du Z.-J."/>
        </authorList>
    </citation>
    <scope>NUCLEOTIDE SEQUENCE [LARGE SCALE GENOMIC DNA]</scope>
    <source>
        <strain evidence="1 2">W255</strain>
    </source>
</reference>
<name>A0A562Y816_9FLAO</name>
<proteinExistence type="predicted"/>
<dbReference type="RefSeq" id="WP_133357605.1">
    <property type="nucleotide sequence ID" value="NZ_SMZJ02000021.1"/>
</dbReference>
<dbReference type="EMBL" id="SMZJ02000021">
    <property type="protein sequence ID" value="TWO30412.1"/>
    <property type="molecule type" value="Genomic_DNA"/>
</dbReference>
<accession>A0A562Y816</accession>
<reference evidence="1 2" key="1">
    <citation type="submission" date="2019-03" db="EMBL/GenBank/DDBJ databases">
        <authorList>
            <person name="Zhong Y.L."/>
        </authorList>
    </citation>
    <scope>NUCLEOTIDE SEQUENCE [LARGE SCALE GENOMIC DNA]</scope>
    <source>
        <strain evidence="1 2">W255</strain>
    </source>
</reference>
<gene>
    <name evidence="1" type="ORF">E1J38_014755</name>
</gene>
<evidence type="ECO:0000313" key="1">
    <source>
        <dbReference type="EMBL" id="TWO30412.1"/>
    </source>
</evidence>
<comment type="caution">
    <text evidence="1">The sequence shown here is derived from an EMBL/GenBank/DDBJ whole genome shotgun (WGS) entry which is preliminary data.</text>
</comment>
<evidence type="ECO:0000313" key="2">
    <source>
        <dbReference type="Proteomes" id="UP000295814"/>
    </source>
</evidence>
<protein>
    <submittedName>
        <fullName evidence="1">Uncharacterized protein</fullName>
    </submittedName>
</protein>
<sequence length="87" mass="9937">MDIQDVLRILKNGAEKPKDDLNDYTKGKRDGQVQAYSHAWTLVKNLSISGVSQQSELLKAVEKLKYFAHEVCPLHRQDDLEEIVKSL</sequence>
<dbReference type="Proteomes" id="UP000295814">
    <property type="component" value="Unassembled WGS sequence"/>
</dbReference>
<keyword evidence="2" id="KW-1185">Reference proteome</keyword>